<gene>
    <name evidence="1" type="ORF">A2890_03025</name>
</gene>
<reference evidence="1 2" key="1">
    <citation type="journal article" date="2016" name="Nat. Commun.">
        <title>Thousands of microbial genomes shed light on interconnected biogeochemical processes in an aquifer system.</title>
        <authorList>
            <person name="Anantharaman K."/>
            <person name="Brown C.T."/>
            <person name="Hug L.A."/>
            <person name="Sharon I."/>
            <person name="Castelle C.J."/>
            <person name="Probst A.J."/>
            <person name="Thomas B.C."/>
            <person name="Singh A."/>
            <person name="Wilkins M.J."/>
            <person name="Karaoz U."/>
            <person name="Brodie E.L."/>
            <person name="Williams K.H."/>
            <person name="Hubbard S.S."/>
            <person name="Banfield J.F."/>
        </authorList>
    </citation>
    <scope>NUCLEOTIDE SEQUENCE [LARGE SCALE GENOMIC DNA]</scope>
</reference>
<evidence type="ECO:0000313" key="1">
    <source>
        <dbReference type="EMBL" id="OGC62387.1"/>
    </source>
</evidence>
<name>A0A1F4VYX1_UNCKA</name>
<dbReference type="Proteomes" id="UP000176967">
    <property type="component" value="Unassembled WGS sequence"/>
</dbReference>
<dbReference type="EMBL" id="MEVL01000011">
    <property type="protein sequence ID" value="OGC62387.1"/>
    <property type="molecule type" value="Genomic_DNA"/>
</dbReference>
<protein>
    <submittedName>
        <fullName evidence="1">Uncharacterized protein</fullName>
    </submittedName>
</protein>
<accession>A0A1F4VYX1</accession>
<proteinExistence type="predicted"/>
<evidence type="ECO:0000313" key="2">
    <source>
        <dbReference type="Proteomes" id="UP000176967"/>
    </source>
</evidence>
<sequence>MANILVKPGGFKYSTLRVELKPRKKKARGDLEKLREHDFILSLGAPSRPRTFAQVGDSKQATKGLPERAFRRFRRPAEPRRVGCPTRTARRRKRRAQLLCREQNNAVGKAVFLIIGSLGRKVKKLKKQISAEGLKSAW</sequence>
<comment type="caution">
    <text evidence="1">The sequence shown here is derived from an EMBL/GenBank/DDBJ whole genome shotgun (WGS) entry which is preliminary data.</text>
</comment>
<dbReference type="AlphaFoldDB" id="A0A1F4VYX1"/>
<organism evidence="1 2">
    <name type="scientific">candidate division WWE3 bacterium RIFCSPLOWO2_01_FULL_53_14</name>
    <dbReference type="NCBI Taxonomy" id="1802628"/>
    <lineage>
        <taxon>Bacteria</taxon>
        <taxon>Katanobacteria</taxon>
    </lineage>
</organism>